<dbReference type="Proteomes" id="UP001055439">
    <property type="component" value="Chromosome 9"/>
</dbReference>
<evidence type="ECO:0000313" key="4">
    <source>
        <dbReference type="Proteomes" id="UP001055439"/>
    </source>
</evidence>
<feature type="signal peptide" evidence="2">
    <location>
        <begin position="1"/>
        <end position="21"/>
    </location>
</feature>
<feature type="compositionally biased region" description="Basic residues" evidence="1">
    <location>
        <begin position="80"/>
        <end position="89"/>
    </location>
</feature>
<dbReference type="AlphaFoldDB" id="A0A9E7LEM4"/>
<dbReference type="GO" id="GO:0005634">
    <property type="term" value="C:nucleus"/>
    <property type="evidence" value="ECO:0007669"/>
    <property type="project" value="TreeGrafter"/>
</dbReference>
<accession>A0A9E7LEM4</accession>
<feature type="chain" id="PRO_5038527665" evidence="2">
    <location>
        <begin position="22"/>
        <end position="241"/>
    </location>
</feature>
<reference evidence="3" key="1">
    <citation type="submission" date="2022-05" db="EMBL/GenBank/DDBJ databases">
        <title>The Musa troglodytarum L. genome provides insights into the mechanism of non-climacteric behaviour and enrichment of carotenoids.</title>
        <authorList>
            <person name="Wang J."/>
        </authorList>
    </citation>
    <scope>NUCLEOTIDE SEQUENCE</scope>
    <source>
        <tissue evidence="3">Leaf</tissue>
    </source>
</reference>
<dbReference type="PANTHER" id="PTHR31100">
    <property type="entry name" value="AT-HOOK MOTIF NUCLEAR-LOCALIZED PROTEIN 15"/>
    <property type="match status" value="1"/>
</dbReference>
<evidence type="ECO:0000256" key="1">
    <source>
        <dbReference type="SAM" id="MobiDB-lite"/>
    </source>
</evidence>
<dbReference type="InterPro" id="IPR014476">
    <property type="entry name" value="AHL15-29"/>
</dbReference>
<gene>
    <name evidence="3" type="ORF">MUK42_25695</name>
</gene>
<dbReference type="GO" id="GO:0003700">
    <property type="term" value="F:DNA-binding transcription factor activity"/>
    <property type="evidence" value="ECO:0007669"/>
    <property type="project" value="TreeGrafter"/>
</dbReference>
<protein>
    <submittedName>
        <fullName evidence="3">AT-hook protein of GA feedback 2</fullName>
    </submittedName>
</protein>
<feature type="compositionally biased region" description="Low complexity" evidence="1">
    <location>
        <begin position="143"/>
        <end position="157"/>
    </location>
</feature>
<feature type="region of interest" description="Disordered" evidence="1">
    <location>
        <begin position="26"/>
        <end position="99"/>
    </location>
</feature>
<dbReference type="PANTHER" id="PTHR31100:SF14">
    <property type="entry name" value="AT-HOOK MOTIF NUCLEAR-LOCALIZED PROTEIN 15"/>
    <property type="match status" value="1"/>
</dbReference>
<evidence type="ECO:0000256" key="2">
    <source>
        <dbReference type="SAM" id="SignalP"/>
    </source>
</evidence>
<organism evidence="3 4">
    <name type="scientific">Musa troglodytarum</name>
    <name type="common">fe'i banana</name>
    <dbReference type="NCBI Taxonomy" id="320322"/>
    <lineage>
        <taxon>Eukaryota</taxon>
        <taxon>Viridiplantae</taxon>
        <taxon>Streptophyta</taxon>
        <taxon>Embryophyta</taxon>
        <taxon>Tracheophyta</taxon>
        <taxon>Spermatophyta</taxon>
        <taxon>Magnoliopsida</taxon>
        <taxon>Liliopsida</taxon>
        <taxon>Zingiberales</taxon>
        <taxon>Musaceae</taxon>
        <taxon>Musa</taxon>
    </lineage>
</organism>
<name>A0A9E7LEM4_9LILI</name>
<sequence length="241" mass="25099">MAKRWWTGALVMGGAVPGVTLAPPLHLRNPNSADDHRKHHFNRREKETAAAAATNISDSNNNPNNDDGNAGGRATGTTGRRPHGSKNKPRPPVIITSESPSALCPHVLEIASEPDNAEAVTSFGRGGKAAGVVTNVTLRKQGSPPGSSPSPDASTSSLFPGPSSRLAGAEGQAVGGNVVGKLVASGAVMVVAATNSNAPNERRTWSQQPHGRLIRYPLRFQPLRHVATTPRPPPPNQVSSV</sequence>
<evidence type="ECO:0000313" key="3">
    <source>
        <dbReference type="EMBL" id="URE47719.1"/>
    </source>
</evidence>
<dbReference type="EMBL" id="CP097511">
    <property type="protein sequence ID" value="URE47719.1"/>
    <property type="molecule type" value="Genomic_DNA"/>
</dbReference>
<keyword evidence="2" id="KW-0732">Signal</keyword>
<keyword evidence="4" id="KW-1185">Reference proteome</keyword>
<feature type="compositionally biased region" description="Low complexity" evidence="1">
    <location>
        <begin position="49"/>
        <end position="68"/>
    </location>
</feature>
<dbReference type="SUPFAM" id="SSF117856">
    <property type="entry name" value="AF0104/ALDC/Ptd012-like"/>
    <property type="match status" value="1"/>
</dbReference>
<feature type="region of interest" description="Disordered" evidence="1">
    <location>
        <begin position="138"/>
        <end position="169"/>
    </location>
</feature>
<dbReference type="GO" id="GO:0003680">
    <property type="term" value="F:minor groove of adenine-thymine-rich DNA binding"/>
    <property type="evidence" value="ECO:0007669"/>
    <property type="project" value="InterPro"/>
</dbReference>
<proteinExistence type="predicted"/>